<dbReference type="Proteomes" id="UP001060085">
    <property type="component" value="Linkage Group LG04"/>
</dbReference>
<keyword evidence="2" id="KW-1185">Reference proteome</keyword>
<proteinExistence type="predicted"/>
<gene>
    <name evidence="1" type="ORF">M9H77_16095</name>
</gene>
<sequence>MWFNIIFLLNATVIEICNKVLLVGTVVASEEDAFSLYNDFAFRLGFSVRKDKQKFKAGSNMKYLKQFYYHKQEKQFDIQTDCKAMIEFCLNNEGGWTVSSHNASHNHGLYVANERHLMRSQRGVTKNNADYLQELKNSGVVLRILKKQVGGSPFVRFTSKDAYNSLR</sequence>
<evidence type="ECO:0000313" key="1">
    <source>
        <dbReference type="EMBL" id="KAI5666242.1"/>
    </source>
</evidence>
<protein>
    <submittedName>
        <fullName evidence="1">Uncharacterized protein</fullName>
    </submittedName>
</protein>
<reference evidence="2" key="1">
    <citation type="journal article" date="2023" name="Nat. Plants">
        <title>Single-cell RNA sequencing provides a high-resolution roadmap for understanding the multicellular compartmentation of specialized metabolism.</title>
        <authorList>
            <person name="Sun S."/>
            <person name="Shen X."/>
            <person name="Li Y."/>
            <person name="Li Y."/>
            <person name="Wang S."/>
            <person name="Li R."/>
            <person name="Zhang H."/>
            <person name="Shen G."/>
            <person name="Guo B."/>
            <person name="Wei J."/>
            <person name="Xu J."/>
            <person name="St-Pierre B."/>
            <person name="Chen S."/>
            <person name="Sun C."/>
        </authorList>
    </citation>
    <scope>NUCLEOTIDE SEQUENCE [LARGE SCALE GENOMIC DNA]</scope>
</reference>
<dbReference type="EMBL" id="CM044704">
    <property type="protein sequence ID" value="KAI5666242.1"/>
    <property type="molecule type" value="Genomic_DNA"/>
</dbReference>
<comment type="caution">
    <text evidence="1">The sequence shown here is derived from an EMBL/GenBank/DDBJ whole genome shotgun (WGS) entry which is preliminary data.</text>
</comment>
<evidence type="ECO:0000313" key="2">
    <source>
        <dbReference type="Proteomes" id="UP001060085"/>
    </source>
</evidence>
<organism evidence="1 2">
    <name type="scientific">Catharanthus roseus</name>
    <name type="common">Madagascar periwinkle</name>
    <name type="synonym">Vinca rosea</name>
    <dbReference type="NCBI Taxonomy" id="4058"/>
    <lineage>
        <taxon>Eukaryota</taxon>
        <taxon>Viridiplantae</taxon>
        <taxon>Streptophyta</taxon>
        <taxon>Embryophyta</taxon>
        <taxon>Tracheophyta</taxon>
        <taxon>Spermatophyta</taxon>
        <taxon>Magnoliopsida</taxon>
        <taxon>eudicotyledons</taxon>
        <taxon>Gunneridae</taxon>
        <taxon>Pentapetalae</taxon>
        <taxon>asterids</taxon>
        <taxon>lamiids</taxon>
        <taxon>Gentianales</taxon>
        <taxon>Apocynaceae</taxon>
        <taxon>Rauvolfioideae</taxon>
        <taxon>Vinceae</taxon>
        <taxon>Catharanthinae</taxon>
        <taxon>Catharanthus</taxon>
    </lineage>
</organism>
<name>A0ACC0B107_CATRO</name>
<accession>A0ACC0B107</accession>